<protein>
    <submittedName>
        <fullName evidence="3">Uncharacterized protein</fullName>
    </submittedName>
</protein>
<evidence type="ECO:0000313" key="2">
    <source>
        <dbReference type="EMBL" id="KTC76145.1"/>
    </source>
</evidence>
<sequence>MFKKIGMFCIGALLSTQVLAANHSLAPNLSIEYDLKPSNPEKFANFTLFEVKAECVLQTTEPQAIIHVLMEKRSGTIDKLPISQGEERDLLIENGTVLELKVQSAAVVELENRSNSVIHASCRTVK</sequence>
<dbReference type="EMBL" id="UGNW01000001">
    <property type="protein sequence ID" value="STX32231.1"/>
    <property type="molecule type" value="Genomic_DNA"/>
</dbReference>
<evidence type="ECO:0000313" key="3">
    <source>
        <dbReference type="EMBL" id="STX32231.1"/>
    </source>
</evidence>
<dbReference type="Proteomes" id="UP000054735">
    <property type="component" value="Unassembled WGS sequence"/>
</dbReference>
<dbReference type="RefSeq" id="WP_058522326.1">
    <property type="nucleotide sequence ID" value="NZ_CAAAHV010000052.1"/>
</dbReference>
<keyword evidence="4" id="KW-1185">Reference proteome</keyword>
<dbReference type="STRING" id="28083.Lbir_0214"/>
<evidence type="ECO:0000256" key="1">
    <source>
        <dbReference type="SAM" id="SignalP"/>
    </source>
</evidence>
<dbReference type="EMBL" id="LNXT01000001">
    <property type="protein sequence ID" value="KTC76145.1"/>
    <property type="molecule type" value="Genomic_DNA"/>
</dbReference>
<proteinExistence type="predicted"/>
<reference evidence="3 5" key="2">
    <citation type="submission" date="2018-06" db="EMBL/GenBank/DDBJ databases">
        <authorList>
            <consortium name="Pathogen Informatics"/>
            <person name="Doyle S."/>
        </authorList>
    </citation>
    <scope>NUCLEOTIDE SEQUENCE [LARGE SCALE GENOMIC DNA]</scope>
    <source>
        <strain evidence="3 5">NCTC12437</strain>
    </source>
</reference>
<keyword evidence="1" id="KW-0732">Signal</keyword>
<dbReference type="AlphaFoldDB" id="A0A378ICD3"/>
<dbReference type="Proteomes" id="UP000255066">
    <property type="component" value="Unassembled WGS sequence"/>
</dbReference>
<organism evidence="3 5">
    <name type="scientific">Legionella birminghamensis</name>
    <dbReference type="NCBI Taxonomy" id="28083"/>
    <lineage>
        <taxon>Bacteria</taxon>
        <taxon>Pseudomonadati</taxon>
        <taxon>Pseudomonadota</taxon>
        <taxon>Gammaproteobacteria</taxon>
        <taxon>Legionellales</taxon>
        <taxon>Legionellaceae</taxon>
        <taxon>Legionella</taxon>
    </lineage>
</organism>
<name>A0A378ICD3_9GAMM</name>
<feature type="chain" id="PRO_5016887955" evidence="1">
    <location>
        <begin position="21"/>
        <end position="126"/>
    </location>
</feature>
<dbReference type="OrthoDB" id="5641564at2"/>
<gene>
    <name evidence="2" type="ORF">Lbir_0214</name>
    <name evidence="3" type="ORF">NCTC12437_02012</name>
</gene>
<accession>A0A378ICD3</accession>
<feature type="signal peptide" evidence="1">
    <location>
        <begin position="1"/>
        <end position="20"/>
    </location>
</feature>
<evidence type="ECO:0000313" key="5">
    <source>
        <dbReference type="Proteomes" id="UP000255066"/>
    </source>
</evidence>
<evidence type="ECO:0000313" key="4">
    <source>
        <dbReference type="Proteomes" id="UP000054735"/>
    </source>
</evidence>
<reference evidence="2 4" key="1">
    <citation type="submission" date="2015-11" db="EMBL/GenBank/DDBJ databases">
        <title>Genomic analysis of 38 Legionella species identifies large and diverse effector repertoires.</title>
        <authorList>
            <person name="Burstein D."/>
            <person name="Amaro F."/>
            <person name="Zusman T."/>
            <person name="Lifshitz Z."/>
            <person name="Cohen O."/>
            <person name="Gilbert J.A."/>
            <person name="Pupko T."/>
            <person name="Shuman H.A."/>
            <person name="Segal G."/>
        </authorList>
    </citation>
    <scope>NUCLEOTIDE SEQUENCE [LARGE SCALE GENOMIC DNA]</scope>
    <source>
        <strain evidence="2 4">CDC#1407-AL-14</strain>
    </source>
</reference>